<dbReference type="RefSeq" id="WP_110312176.1">
    <property type="nucleotide sequence ID" value="NZ_QICL01000031.1"/>
</dbReference>
<gene>
    <name evidence="1" type="ORF">CLV62_13148</name>
</gene>
<dbReference type="OrthoDB" id="2680217at2"/>
<dbReference type="Pfam" id="PF16162">
    <property type="entry name" value="KwaB"/>
    <property type="match status" value="1"/>
</dbReference>
<comment type="caution">
    <text evidence="1">The sequence shown here is derived from an EMBL/GenBank/DDBJ whole genome shotgun (WGS) entry which is preliminary data.</text>
</comment>
<organism evidence="1 2">
    <name type="scientific">Dysgonomonas alginatilytica</name>
    <dbReference type="NCBI Taxonomy" id="1605892"/>
    <lineage>
        <taxon>Bacteria</taxon>
        <taxon>Pseudomonadati</taxon>
        <taxon>Bacteroidota</taxon>
        <taxon>Bacteroidia</taxon>
        <taxon>Bacteroidales</taxon>
        <taxon>Dysgonomonadaceae</taxon>
        <taxon>Dysgonomonas</taxon>
    </lineage>
</organism>
<proteinExistence type="predicted"/>
<accession>A0A2V3PLA9</accession>
<dbReference type="Proteomes" id="UP000247973">
    <property type="component" value="Unassembled WGS sequence"/>
</dbReference>
<sequence>MNREDLIQHLGFVSQPEIEIQIIIYAILKEEEFPRKLDIKETDLPSLADMFLKSIKKKIIENDTFSILALSTADERTNCYYEYDLDLPVELQNLESVIGNDDISIFSFNNHNIQDIDSLIIVISQGDQQISLFKKLSTVEIIGPSGYLVWKSNQRLEKFEDSLLRISPNFQAILVNNTVVILDLKFIERSFGFIDVIKREALLGLNAIRDINIISNLNTLEELVDDITFARKLTKIARNSPVIQKSIPNTVIITFTETHPALKGKIRYNDTKTQINLHTKTAKNLFVKLLNDDFLTSELTSSYYDSLAKDNIDLIEEEIN</sequence>
<protein>
    <submittedName>
        <fullName evidence="1">Uncharacterized protein DUF4868</fullName>
    </submittedName>
</protein>
<dbReference type="AlphaFoldDB" id="A0A2V3PLA9"/>
<dbReference type="InterPro" id="IPR032359">
    <property type="entry name" value="KwaB-like"/>
</dbReference>
<dbReference type="EMBL" id="QICL01000031">
    <property type="protein sequence ID" value="PXV60128.1"/>
    <property type="molecule type" value="Genomic_DNA"/>
</dbReference>
<dbReference type="InterPro" id="IPR048119">
    <property type="entry name" value="KwaB"/>
</dbReference>
<dbReference type="NCBIfam" id="NF041623">
    <property type="entry name" value="KwaB"/>
    <property type="match status" value="1"/>
</dbReference>
<reference evidence="1 2" key="1">
    <citation type="submission" date="2018-03" db="EMBL/GenBank/DDBJ databases">
        <title>Genomic Encyclopedia of Archaeal and Bacterial Type Strains, Phase II (KMG-II): from individual species to whole genera.</title>
        <authorList>
            <person name="Goeker M."/>
        </authorList>
    </citation>
    <scope>NUCLEOTIDE SEQUENCE [LARGE SCALE GENOMIC DNA]</scope>
    <source>
        <strain evidence="1 2">DSM 100214</strain>
    </source>
</reference>
<name>A0A2V3PLA9_9BACT</name>
<evidence type="ECO:0000313" key="2">
    <source>
        <dbReference type="Proteomes" id="UP000247973"/>
    </source>
</evidence>
<keyword evidence="2" id="KW-1185">Reference proteome</keyword>
<evidence type="ECO:0000313" key="1">
    <source>
        <dbReference type="EMBL" id="PXV60128.1"/>
    </source>
</evidence>